<keyword evidence="6 7" id="KW-0472">Membrane</keyword>
<keyword evidence="4" id="KW-0808">Transferase</keyword>
<dbReference type="GO" id="GO:0005886">
    <property type="term" value="C:plasma membrane"/>
    <property type="evidence" value="ECO:0007669"/>
    <property type="project" value="UniProtKB-SubCell"/>
</dbReference>
<evidence type="ECO:0000256" key="7">
    <source>
        <dbReference type="SAM" id="Phobius"/>
    </source>
</evidence>
<dbReference type="CDD" id="cd06225">
    <property type="entry name" value="HAMP"/>
    <property type="match status" value="1"/>
</dbReference>
<dbReference type="SUPFAM" id="SSF158472">
    <property type="entry name" value="HAMP domain-like"/>
    <property type="match status" value="1"/>
</dbReference>
<keyword evidence="7" id="KW-1133">Transmembrane helix</keyword>
<evidence type="ECO:0000259" key="8">
    <source>
        <dbReference type="PROSITE" id="PS50885"/>
    </source>
</evidence>
<dbReference type="SUPFAM" id="SSF55874">
    <property type="entry name" value="ATPase domain of HSP90 chaperone/DNA topoisomerase II/histidine kinase"/>
    <property type="match status" value="1"/>
</dbReference>
<dbReference type="EMBL" id="QRDZ01000002">
    <property type="protein sequence ID" value="RED87585.1"/>
    <property type="molecule type" value="Genomic_DNA"/>
</dbReference>
<dbReference type="Pfam" id="PF06580">
    <property type="entry name" value="His_kinase"/>
    <property type="match status" value="1"/>
</dbReference>
<dbReference type="InterPro" id="IPR010559">
    <property type="entry name" value="Sig_transdc_His_kin_internal"/>
</dbReference>
<dbReference type="GO" id="GO:0000155">
    <property type="term" value="F:phosphorelay sensor kinase activity"/>
    <property type="evidence" value="ECO:0007669"/>
    <property type="project" value="InterPro"/>
</dbReference>
<evidence type="ECO:0000256" key="2">
    <source>
        <dbReference type="ARBA" id="ARBA00022475"/>
    </source>
</evidence>
<dbReference type="Proteomes" id="UP000256977">
    <property type="component" value="Unassembled WGS sequence"/>
</dbReference>
<dbReference type="InterPro" id="IPR050640">
    <property type="entry name" value="Bact_2-comp_sensor_kinase"/>
</dbReference>
<feature type="transmembrane region" description="Helical" evidence="7">
    <location>
        <begin position="279"/>
        <end position="299"/>
    </location>
</feature>
<evidence type="ECO:0000256" key="1">
    <source>
        <dbReference type="ARBA" id="ARBA00004651"/>
    </source>
</evidence>
<keyword evidence="3" id="KW-0597">Phosphoprotein</keyword>
<comment type="caution">
    <text evidence="9">The sequence shown here is derived from an EMBL/GenBank/DDBJ whole genome shotgun (WGS) entry which is preliminary data.</text>
</comment>
<gene>
    <name evidence="9" type="ORF">DFP98_10262</name>
</gene>
<dbReference type="AlphaFoldDB" id="A0A3D9KNN9"/>
<dbReference type="Pfam" id="PF00672">
    <property type="entry name" value="HAMP"/>
    <property type="match status" value="1"/>
</dbReference>
<dbReference type="InterPro" id="IPR003594">
    <property type="entry name" value="HATPase_dom"/>
</dbReference>
<keyword evidence="7" id="KW-0812">Transmembrane</keyword>
<accession>A0A3D9KNN9</accession>
<sequence>MMKFNSFQKLVFWIVAMLIPILILHSYSNRVSIRVVENEIRSATLNRLNFFASQLETTIDQLALNSVTLMSDPDFSLLKNLDMMKASERAAMIKKTDEKLRLQSVASNWDPKIMLVFPQNGLSIPYGSLHDPTSANAVDATWHYRQSGAKNQYDFSISIADPLKKIYNSDKGFIMTTTFSSTNLVRMLDEFKSQSRGDPFLYAADSGIIPNSTSEAALVAELVEQLRGQELGSSGNRIVSLNGKRYSLFYVRSNNLGWQAVDYMPLETIIAPIQANQKIFYYSVAILLIGNIILVAALYRNIRIPLKQLLRSFQKMKTGDYTTRISTDRHTEFGIVHIQFNQMAEQIQALIENVYQEQLRSRESHLKQLQAQINPHFLYNCLNFVHVMNQRGDKEAVSAMILNLGSYYRYTTRLEEQAATLEEELSMIANYLTIQSLRMRRLHYELDVPASMQTARLPRLTLQPVVENAVIHGVDHKPGPCVIRIKGVQEERHYVIIVEDSGIGMDKEGISGMNERLKLKKPHASMGLGVWNVHQRLSHQFKGDSGLTVETSPLGGLRVVIRWNKEMEGYAHASSAYRG</sequence>
<dbReference type="Gene3D" id="3.30.565.10">
    <property type="entry name" value="Histidine kinase-like ATPase, C-terminal domain"/>
    <property type="match status" value="1"/>
</dbReference>
<evidence type="ECO:0000313" key="10">
    <source>
        <dbReference type="Proteomes" id="UP000256977"/>
    </source>
</evidence>
<comment type="subcellular location">
    <subcellularLocation>
        <location evidence="1">Cell membrane</location>
        <topology evidence="1">Multi-pass membrane protein</topology>
    </subcellularLocation>
</comment>
<evidence type="ECO:0000256" key="5">
    <source>
        <dbReference type="ARBA" id="ARBA00022777"/>
    </source>
</evidence>
<dbReference type="Gene3D" id="6.10.340.10">
    <property type="match status" value="1"/>
</dbReference>
<keyword evidence="10" id="KW-1185">Reference proteome</keyword>
<feature type="domain" description="HAMP" evidence="8">
    <location>
        <begin position="300"/>
        <end position="352"/>
    </location>
</feature>
<dbReference type="OrthoDB" id="2521939at2"/>
<reference evidence="9 10" key="1">
    <citation type="submission" date="2018-07" db="EMBL/GenBank/DDBJ databases">
        <title>Genomic Encyclopedia of Type Strains, Phase III (KMG-III): the genomes of soil and plant-associated and newly described type strains.</title>
        <authorList>
            <person name="Whitman W."/>
        </authorList>
    </citation>
    <scope>NUCLEOTIDE SEQUENCE [LARGE SCALE GENOMIC DNA]</scope>
    <source>
        <strain evidence="9 10">CECT 7287</strain>
    </source>
</reference>
<name>A0A3D9KNN9_9BACL</name>
<evidence type="ECO:0000313" key="9">
    <source>
        <dbReference type="EMBL" id="RED87585.1"/>
    </source>
</evidence>
<dbReference type="PANTHER" id="PTHR34220">
    <property type="entry name" value="SENSOR HISTIDINE KINASE YPDA"/>
    <property type="match status" value="1"/>
</dbReference>
<keyword evidence="2" id="KW-1003">Cell membrane</keyword>
<dbReference type="InterPro" id="IPR003660">
    <property type="entry name" value="HAMP_dom"/>
</dbReference>
<protein>
    <submittedName>
        <fullName evidence="9">Two-component system sensor histidine kinase YesM</fullName>
    </submittedName>
</protein>
<organism evidence="9 10">
    <name type="scientific">Cohnella phaseoli</name>
    <dbReference type="NCBI Taxonomy" id="456490"/>
    <lineage>
        <taxon>Bacteria</taxon>
        <taxon>Bacillati</taxon>
        <taxon>Bacillota</taxon>
        <taxon>Bacilli</taxon>
        <taxon>Bacillales</taxon>
        <taxon>Paenibacillaceae</taxon>
        <taxon>Cohnella</taxon>
    </lineage>
</organism>
<dbReference type="Pfam" id="PF02518">
    <property type="entry name" value="HATPase_c"/>
    <property type="match status" value="1"/>
</dbReference>
<keyword evidence="5 9" id="KW-0418">Kinase</keyword>
<dbReference type="PROSITE" id="PS50885">
    <property type="entry name" value="HAMP"/>
    <property type="match status" value="1"/>
</dbReference>
<dbReference type="RefSeq" id="WP_116058996.1">
    <property type="nucleotide sequence ID" value="NZ_QRDZ01000002.1"/>
</dbReference>
<proteinExistence type="predicted"/>
<dbReference type="PANTHER" id="PTHR34220:SF7">
    <property type="entry name" value="SENSOR HISTIDINE KINASE YPDA"/>
    <property type="match status" value="1"/>
</dbReference>
<dbReference type="InterPro" id="IPR036890">
    <property type="entry name" value="HATPase_C_sf"/>
</dbReference>
<evidence type="ECO:0000256" key="3">
    <source>
        <dbReference type="ARBA" id="ARBA00022553"/>
    </source>
</evidence>
<evidence type="ECO:0000256" key="6">
    <source>
        <dbReference type="ARBA" id="ARBA00023136"/>
    </source>
</evidence>
<dbReference type="SMART" id="SM00304">
    <property type="entry name" value="HAMP"/>
    <property type="match status" value="1"/>
</dbReference>
<evidence type="ECO:0000256" key="4">
    <source>
        <dbReference type="ARBA" id="ARBA00022679"/>
    </source>
</evidence>